<dbReference type="AlphaFoldDB" id="A0AAN8V0Q0"/>
<sequence>MAKKPQGTRWVSRVAADQPHFMWEISASSLGLGFLNFVLKDTTPNCQIQYQFERILVALIKEFVFDREGVGRALREVESGGRR</sequence>
<dbReference type="Proteomes" id="UP001370490">
    <property type="component" value="Unassembled WGS sequence"/>
</dbReference>
<protein>
    <submittedName>
        <fullName evidence="1">Uncharacterized protein</fullName>
    </submittedName>
</protein>
<gene>
    <name evidence="1" type="ORF">RJ641_015117</name>
</gene>
<keyword evidence="2" id="KW-1185">Reference proteome</keyword>
<dbReference type="EMBL" id="JBAMMX010000021">
    <property type="protein sequence ID" value="KAK6919213.1"/>
    <property type="molecule type" value="Genomic_DNA"/>
</dbReference>
<reference evidence="1 2" key="1">
    <citation type="submission" date="2023-12" db="EMBL/GenBank/DDBJ databases">
        <title>A high-quality genome assembly for Dillenia turbinata (Dilleniales).</title>
        <authorList>
            <person name="Chanderbali A."/>
        </authorList>
    </citation>
    <scope>NUCLEOTIDE SEQUENCE [LARGE SCALE GENOMIC DNA]</scope>
    <source>
        <strain evidence="1">LSX21</strain>
        <tissue evidence="1">Leaf</tissue>
    </source>
</reference>
<evidence type="ECO:0000313" key="2">
    <source>
        <dbReference type="Proteomes" id="UP001370490"/>
    </source>
</evidence>
<comment type="caution">
    <text evidence="1">The sequence shown here is derived from an EMBL/GenBank/DDBJ whole genome shotgun (WGS) entry which is preliminary data.</text>
</comment>
<name>A0AAN8V0Q0_9MAGN</name>
<proteinExistence type="predicted"/>
<accession>A0AAN8V0Q0</accession>
<organism evidence="1 2">
    <name type="scientific">Dillenia turbinata</name>
    <dbReference type="NCBI Taxonomy" id="194707"/>
    <lineage>
        <taxon>Eukaryota</taxon>
        <taxon>Viridiplantae</taxon>
        <taxon>Streptophyta</taxon>
        <taxon>Embryophyta</taxon>
        <taxon>Tracheophyta</taxon>
        <taxon>Spermatophyta</taxon>
        <taxon>Magnoliopsida</taxon>
        <taxon>eudicotyledons</taxon>
        <taxon>Gunneridae</taxon>
        <taxon>Pentapetalae</taxon>
        <taxon>Dilleniales</taxon>
        <taxon>Dilleniaceae</taxon>
        <taxon>Dillenia</taxon>
    </lineage>
</organism>
<evidence type="ECO:0000313" key="1">
    <source>
        <dbReference type="EMBL" id="KAK6919213.1"/>
    </source>
</evidence>